<dbReference type="Gene3D" id="3.30.40.10">
    <property type="entry name" value="Zinc/RING finger domain, C3HC4 (zinc finger)"/>
    <property type="match status" value="1"/>
</dbReference>
<dbReference type="GO" id="GO:0006897">
    <property type="term" value="P:endocytosis"/>
    <property type="evidence" value="ECO:0007669"/>
    <property type="project" value="TreeGrafter"/>
</dbReference>
<dbReference type="InterPro" id="IPR017455">
    <property type="entry name" value="Znf_FYVE-rel"/>
</dbReference>
<gene>
    <name evidence="10" type="ORF">HFQ381_LOCUS20176</name>
    <name evidence="9" type="ORF">LUA448_LOCUS2604</name>
</gene>
<dbReference type="Pfam" id="PF01363">
    <property type="entry name" value="FYVE"/>
    <property type="match status" value="1"/>
</dbReference>
<comment type="caution">
    <text evidence="9">The sequence shown here is derived from an EMBL/GenBank/DDBJ whole genome shotgun (WGS) entry which is preliminary data.</text>
</comment>
<dbReference type="GO" id="GO:0005769">
    <property type="term" value="C:early endosome"/>
    <property type="evidence" value="ECO:0007669"/>
    <property type="project" value="TreeGrafter"/>
</dbReference>
<dbReference type="EMBL" id="CAJNYD010000069">
    <property type="protein sequence ID" value="CAF3207710.1"/>
    <property type="molecule type" value="Genomic_DNA"/>
</dbReference>
<dbReference type="EMBL" id="CAJOBO010001697">
    <property type="protein sequence ID" value="CAF4402224.1"/>
    <property type="molecule type" value="Genomic_DNA"/>
</dbReference>
<sequence length="923" mass="107863">MSGLLNRLKSRKGGSQHTNNSDHESSPSSSTFDEEGFLCPICHNKFNDSSSLAQHYTQTHTEEPVVDKHDTTSVKNVIEEGVKLSADAALWKQQFTVSEQSRILLTSELVQQKQHANDLEEQLQLFQKHFKNAQIKLADQSQEIVNLKATKDIYDAQFATFTDELVNTKAELKEKNHQVTVLCDDLIPRSTNDDVDVLKRELIVVQQRMYEISLEKEQEISQLRSTLKENYKYTEKFDQFENLFNQNLSIYDAIISENTSQIQSGIQEIKEFVRLTRENKDKFQMAIKYMRTSLKDNRTEIEHLKQVNIELNNNLEQKNQSNEKLINALQLEQKQTNSYRNRIESLTNEIHELEKTLNELKNAKNQFIQNKMDGDENDERQSLVRHITEEKDQYEQQTKDLRIKIKEISNERQQIQNEFDQISNQYTQITNEKNQLQNDKLKLNDAIDSLKKQLQDNNKDNETQMNEIKRELSTLREQNKTIERNLQKANEHNDNQKREKEQIKNDLTKQMNRLEHEKNELKQTIDQHEVTANEIKKQLNIVKKEKEKITEELQTRISQLNVKLDEKDVSIKRLSIGVHRGINVANKAHQYLQQNIHASQMNLVAAIEQAEHESQSIRTQTLEQIREEFTSYLSIVHTIVADNKAKFEKKFEKENSTFIQTEEQLNKIKHQYDQLLKEHQDQKQKYEMQLNEVSRNLLQVSESLSAATQTVDLQREKYEKQISSLESELALRAKKHEMQLTALTENLATLRSEIRIANEKLSNFEQIKSDKADIEARLSISQDERRSLLERSLASESKNDKLIFENGQLTKKNTELDAALQEIAREYQVLQIQKNKITQRRWLNDDDVDLCMKCNETFSVTQRKHHCRNCGNIFCDSCSSKTAIVAASSKKPQRFLISLVISKANTMLLQERLIIPFVLPRAV</sequence>
<proteinExistence type="predicted"/>
<feature type="coiled-coil region" evidence="5">
    <location>
        <begin position="658"/>
        <end position="767"/>
    </location>
</feature>
<dbReference type="Gene3D" id="3.30.160.60">
    <property type="entry name" value="Classic Zinc Finger"/>
    <property type="match status" value="1"/>
</dbReference>
<evidence type="ECO:0000256" key="6">
    <source>
        <dbReference type="SAM" id="MobiDB-lite"/>
    </source>
</evidence>
<keyword evidence="2 4" id="KW-0863">Zinc-finger</keyword>
<dbReference type="SUPFAM" id="SSF57903">
    <property type="entry name" value="FYVE/PHD zinc finger"/>
    <property type="match status" value="1"/>
</dbReference>
<dbReference type="PROSITE" id="PS00028">
    <property type="entry name" value="ZINC_FINGER_C2H2_1"/>
    <property type="match status" value="1"/>
</dbReference>
<dbReference type="Proteomes" id="UP000663851">
    <property type="component" value="Unassembled WGS sequence"/>
</dbReference>
<dbReference type="PANTHER" id="PTHR23164:SF30">
    <property type="entry name" value="EARLY ENDOSOME ANTIGEN 1"/>
    <property type="match status" value="1"/>
</dbReference>
<dbReference type="SMART" id="SM00064">
    <property type="entry name" value="FYVE"/>
    <property type="match status" value="1"/>
</dbReference>
<dbReference type="PROSITE" id="PS50157">
    <property type="entry name" value="ZINC_FINGER_C2H2_2"/>
    <property type="match status" value="1"/>
</dbReference>
<feature type="domain" description="FYVE-type" evidence="8">
    <location>
        <begin position="845"/>
        <end position="883"/>
    </location>
</feature>
<dbReference type="PROSITE" id="PS50178">
    <property type="entry name" value="ZF_FYVE"/>
    <property type="match status" value="1"/>
</dbReference>
<keyword evidence="1" id="KW-0479">Metal-binding</keyword>
<feature type="coiled-coil region" evidence="5">
    <location>
        <begin position="294"/>
        <end position="563"/>
    </location>
</feature>
<dbReference type="InterPro" id="IPR013083">
    <property type="entry name" value="Znf_RING/FYVE/PHD"/>
</dbReference>
<evidence type="ECO:0000313" key="10">
    <source>
        <dbReference type="EMBL" id="CAF4402224.1"/>
    </source>
</evidence>
<evidence type="ECO:0000313" key="11">
    <source>
        <dbReference type="Proteomes" id="UP000663833"/>
    </source>
</evidence>
<evidence type="ECO:0000256" key="3">
    <source>
        <dbReference type="ARBA" id="ARBA00022833"/>
    </source>
</evidence>
<dbReference type="Gene3D" id="1.20.5.390">
    <property type="entry name" value="L1 transposable element, trimerization domain"/>
    <property type="match status" value="1"/>
</dbReference>
<evidence type="ECO:0000256" key="5">
    <source>
        <dbReference type="SAM" id="Coils"/>
    </source>
</evidence>
<evidence type="ECO:0000259" key="8">
    <source>
        <dbReference type="PROSITE" id="PS50178"/>
    </source>
</evidence>
<feature type="coiled-coil region" evidence="5">
    <location>
        <begin position="806"/>
        <end position="840"/>
    </location>
</feature>
<dbReference type="GO" id="GO:0005545">
    <property type="term" value="F:1-phosphatidylinositol binding"/>
    <property type="evidence" value="ECO:0007669"/>
    <property type="project" value="TreeGrafter"/>
</dbReference>
<dbReference type="GO" id="GO:0008270">
    <property type="term" value="F:zinc ion binding"/>
    <property type="evidence" value="ECO:0007669"/>
    <property type="project" value="UniProtKB-KW"/>
</dbReference>
<keyword evidence="3" id="KW-0862">Zinc</keyword>
<dbReference type="Proteomes" id="UP000663833">
    <property type="component" value="Unassembled WGS sequence"/>
</dbReference>
<evidence type="ECO:0008006" key="12">
    <source>
        <dbReference type="Google" id="ProtNLM"/>
    </source>
</evidence>
<feature type="coiled-coil region" evidence="5">
    <location>
        <begin position="109"/>
        <end position="150"/>
    </location>
</feature>
<organism evidence="9 11">
    <name type="scientific">Rotaria socialis</name>
    <dbReference type="NCBI Taxonomy" id="392032"/>
    <lineage>
        <taxon>Eukaryota</taxon>
        <taxon>Metazoa</taxon>
        <taxon>Spiralia</taxon>
        <taxon>Gnathifera</taxon>
        <taxon>Rotifera</taxon>
        <taxon>Eurotatoria</taxon>
        <taxon>Bdelloidea</taxon>
        <taxon>Philodinida</taxon>
        <taxon>Philodinidae</taxon>
        <taxon>Rotaria</taxon>
    </lineage>
</organism>
<feature type="domain" description="C2H2-type" evidence="7">
    <location>
        <begin position="37"/>
        <end position="65"/>
    </location>
</feature>
<dbReference type="InterPro" id="IPR000306">
    <property type="entry name" value="Znf_FYVE"/>
</dbReference>
<dbReference type="AlphaFoldDB" id="A0A817QLG1"/>
<feature type="region of interest" description="Disordered" evidence="6">
    <location>
        <begin position="1"/>
        <end position="31"/>
    </location>
</feature>
<evidence type="ECO:0000256" key="2">
    <source>
        <dbReference type="ARBA" id="ARBA00022771"/>
    </source>
</evidence>
<reference evidence="9" key="1">
    <citation type="submission" date="2021-02" db="EMBL/GenBank/DDBJ databases">
        <authorList>
            <person name="Nowell W R."/>
        </authorList>
    </citation>
    <scope>NUCLEOTIDE SEQUENCE</scope>
</reference>
<evidence type="ECO:0000256" key="1">
    <source>
        <dbReference type="ARBA" id="ARBA00022723"/>
    </source>
</evidence>
<evidence type="ECO:0000313" key="9">
    <source>
        <dbReference type="EMBL" id="CAF3207710.1"/>
    </source>
</evidence>
<name>A0A817QLG1_9BILA</name>
<dbReference type="PANTHER" id="PTHR23164">
    <property type="entry name" value="EARLY ENDOSOME ANTIGEN 1"/>
    <property type="match status" value="1"/>
</dbReference>
<evidence type="ECO:0000259" key="7">
    <source>
        <dbReference type="PROSITE" id="PS50157"/>
    </source>
</evidence>
<evidence type="ECO:0000256" key="4">
    <source>
        <dbReference type="PROSITE-ProRule" id="PRU00042"/>
    </source>
</evidence>
<dbReference type="InterPro" id="IPR011011">
    <property type="entry name" value="Znf_FYVE_PHD"/>
</dbReference>
<protein>
    <recommendedName>
        <fullName evidence="12">Early endosome antigen 1</fullName>
    </recommendedName>
</protein>
<dbReference type="InterPro" id="IPR013087">
    <property type="entry name" value="Znf_C2H2_type"/>
</dbReference>
<keyword evidence="5" id="KW-0175">Coiled coil</keyword>
<accession>A0A817QLG1</accession>
<dbReference type="CDD" id="cd15730">
    <property type="entry name" value="FYVE_EEA1"/>
    <property type="match status" value="1"/>
</dbReference>